<accession>A0A1S3ZY91</accession>
<reference evidence="1" key="1">
    <citation type="submission" date="2025-08" db="UniProtKB">
        <authorList>
            <consortium name="RefSeq"/>
        </authorList>
    </citation>
    <scope>IDENTIFICATION</scope>
</reference>
<dbReference type="SUPFAM" id="SSF81383">
    <property type="entry name" value="F-box domain"/>
    <property type="match status" value="1"/>
</dbReference>
<dbReference type="OrthoDB" id="1304049at2759"/>
<gene>
    <name evidence="1" type="primary">LOC107791677</name>
</gene>
<dbReference type="PANTHER" id="PTHR31639">
    <property type="entry name" value="F-BOX PROTEIN-LIKE"/>
    <property type="match status" value="1"/>
</dbReference>
<organism evidence="1">
    <name type="scientific">Nicotiana tabacum</name>
    <name type="common">Common tobacco</name>
    <dbReference type="NCBI Taxonomy" id="4097"/>
    <lineage>
        <taxon>Eukaryota</taxon>
        <taxon>Viridiplantae</taxon>
        <taxon>Streptophyta</taxon>
        <taxon>Embryophyta</taxon>
        <taxon>Tracheophyta</taxon>
        <taxon>Spermatophyta</taxon>
        <taxon>Magnoliopsida</taxon>
        <taxon>eudicotyledons</taxon>
        <taxon>Gunneridae</taxon>
        <taxon>Pentapetalae</taxon>
        <taxon>asterids</taxon>
        <taxon>lamiids</taxon>
        <taxon>Solanales</taxon>
        <taxon>Solanaceae</taxon>
        <taxon>Nicotianoideae</taxon>
        <taxon>Nicotianeae</taxon>
        <taxon>Nicotiana</taxon>
    </lineage>
</organism>
<dbReference type="STRING" id="4097.A0A1S3ZY91"/>
<protein>
    <submittedName>
        <fullName evidence="1">F-box/FBD/LRR-repeat protein At2g04230-like</fullName>
    </submittedName>
</protein>
<name>A0A1S3ZY91_TOBAC</name>
<sequence>MDRITKLPEHIIYHIICRVGRYNLKEAARTCVLSKTWNCLWTLRPDLMFNQCSHNSFRSLEKFVKFVDDSLEPYVKENLSINSFILRQLRHPELAWHLDRWMNVAIKHNVRELEINSGALYYNVPDTIYAGVPLYKQQKKREVELLPCKIDIIDGYKTLEILSLEASIMTDQQFEHQCSKLSSLKELELRRYYCLTKNRDFGQSLC</sequence>
<dbReference type="AlphaFoldDB" id="A0A1S3ZY91"/>
<proteinExistence type="predicted"/>
<dbReference type="RefSeq" id="XP_016469266.1">
    <property type="nucleotide sequence ID" value="XM_016613780.1"/>
</dbReference>
<dbReference type="InterPro" id="IPR036047">
    <property type="entry name" value="F-box-like_dom_sf"/>
</dbReference>
<dbReference type="PANTHER" id="PTHR31639:SF193">
    <property type="entry name" value="F-BOX_LRR-REPEAT PROTEIN 13-LIKE"/>
    <property type="match status" value="1"/>
</dbReference>
<evidence type="ECO:0000313" key="1">
    <source>
        <dbReference type="RefSeq" id="XP_016469266.1"/>
    </source>
</evidence>
<dbReference type="PaxDb" id="4097-A0A1S3ZY91"/>
<dbReference type="KEGG" id="nta:107791677"/>